<dbReference type="PANTHER" id="PTHR30244">
    <property type="entry name" value="TRANSAMINASE"/>
    <property type="match status" value="1"/>
</dbReference>
<evidence type="ECO:0000256" key="2">
    <source>
        <dbReference type="ARBA" id="ARBA00037999"/>
    </source>
</evidence>
<dbReference type="PANTHER" id="PTHR30244:SF36">
    <property type="entry name" value="3-OXO-GLUCOSE-6-PHOSPHATE:GLUTAMATE AMINOTRANSFERASE"/>
    <property type="match status" value="1"/>
</dbReference>
<evidence type="ECO:0000256" key="3">
    <source>
        <dbReference type="PIRSR" id="PIRSR000390-1"/>
    </source>
</evidence>
<dbReference type="GO" id="GO:0008483">
    <property type="term" value="F:transaminase activity"/>
    <property type="evidence" value="ECO:0007669"/>
    <property type="project" value="UniProtKB-KW"/>
</dbReference>
<sequence>TVPFYTSAREYHNRKEEFDKAISAVLEKGDFILGGAEKELEQEIASYSKARYGVGVANGSDALVLCSDALGYKNGAEVITPVFTFFASTSCIARLRGKPVFCDIDEDTFCMDMEDAAGRITKNTKGLLPVHLFCQMADMNKALALAKDNNLSVLEDAAEAFGMNQHVAGEIKTAGTVGDVGVYSFFPTKTLGGYGDGGMVVTNREDIYNTVKSLRVHGASQKYHHDLLGYNSRLDTLQAAILRVKLQKIDEGIALRKKYADQYRAMLRDIEEIKLPVVKDGNVPVYYVFQLKAENRDELAAYLKEKGIGTSVYYPVPLHLQKCFDYLGYKKGDFPVAEKLCEQVLALPIFPEITEDEVSYVCETIKEFYKK</sequence>
<feature type="non-terminal residue" evidence="6">
    <location>
        <position position="1"/>
    </location>
</feature>
<dbReference type="CDD" id="cd00616">
    <property type="entry name" value="AHBA_syn"/>
    <property type="match status" value="1"/>
</dbReference>
<feature type="active site" description="Proton acceptor" evidence="3">
    <location>
        <position position="189"/>
    </location>
</feature>
<dbReference type="Pfam" id="PF01041">
    <property type="entry name" value="DegT_DnrJ_EryC1"/>
    <property type="match status" value="1"/>
</dbReference>
<comment type="caution">
    <text evidence="6">The sequence shown here is derived from an EMBL/GenBank/DDBJ whole genome shotgun (WGS) entry which is preliminary data.</text>
</comment>
<reference evidence="6" key="2">
    <citation type="submission" date="2021-04" db="EMBL/GenBank/DDBJ databases">
        <authorList>
            <person name="Gilroy R."/>
        </authorList>
    </citation>
    <scope>NUCLEOTIDE SEQUENCE</scope>
    <source>
        <strain evidence="6">Gambia15-2214</strain>
    </source>
</reference>
<dbReference type="InterPro" id="IPR015424">
    <property type="entry name" value="PyrdxlP-dep_Trfase"/>
</dbReference>
<evidence type="ECO:0000313" key="6">
    <source>
        <dbReference type="EMBL" id="MBU3849645.1"/>
    </source>
</evidence>
<dbReference type="GO" id="GO:0000271">
    <property type="term" value="P:polysaccharide biosynthetic process"/>
    <property type="evidence" value="ECO:0007669"/>
    <property type="project" value="TreeGrafter"/>
</dbReference>
<dbReference type="Gene3D" id="3.40.640.10">
    <property type="entry name" value="Type I PLP-dependent aspartate aminotransferase-like (Major domain)"/>
    <property type="match status" value="1"/>
</dbReference>
<dbReference type="Proteomes" id="UP000823914">
    <property type="component" value="Unassembled WGS sequence"/>
</dbReference>
<keyword evidence="6" id="KW-0032">Aminotransferase</keyword>
<dbReference type="GO" id="GO:0030170">
    <property type="term" value="F:pyridoxal phosphate binding"/>
    <property type="evidence" value="ECO:0007669"/>
    <property type="project" value="TreeGrafter"/>
</dbReference>
<keyword evidence="6" id="KW-0808">Transferase</keyword>
<accession>A0A9E2L1U0</accession>
<evidence type="ECO:0000313" key="7">
    <source>
        <dbReference type="Proteomes" id="UP000823914"/>
    </source>
</evidence>
<reference evidence="6" key="1">
    <citation type="journal article" date="2021" name="PeerJ">
        <title>Extensive microbial diversity within the chicken gut microbiome revealed by metagenomics and culture.</title>
        <authorList>
            <person name="Gilroy R."/>
            <person name="Ravi A."/>
            <person name="Getino M."/>
            <person name="Pursley I."/>
            <person name="Horton D.L."/>
            <person name="Alikhan N.F."/>
            <person name="Baker D."/>
            <person name="Gharbi K."/>
            <person name="Hall N."/>
            <person name="Watson M."/>
            <person name="Adriaenssens E.M."/>
            <person name="Foster-Nyarko E."/>
            <person name="Jarju S."/>
            <person name="Secka A."/>
            <person name="Antonio M."/>
            <person name="Oren A."/>
            <person name="Chaudhuri R.R."/>
            <person name="La Ragione R."/>
            <person name="Hildebrand F."/>
            <person name="Pallen M.J."/>
        </authorList>
    </citation>
    <scope>NUCLEOTIDE SEQUENCE</scope>
    <source>
        <strain evidence="6">Gambia15-2214</strain>
    </source>
</reference>
<dbReference type="Gene3D" id="3.90.1150.10">
    <property type="entry name" value="Aspartate Aminotransferase, domain 1"/>
    <property type="match status" value="1"/>
</dbReference>
<protein>
    <submittedName>
        <fullName evidence="6">DegT/DnrJ/EryC1/StrS family aminotransferase</fullName>
    </submittedName>
</protein>
<dbReference type="InterPro" id="IPR000653">
    <property type="entry name" value="DegT/StrS_aminotransferase"/>
</dbReference>
<dbReference type="InterPro" id="IPR015422">
    <property type="entry name" value="PyrdxlP-dep_Trfase_small"/>
</dbReference>
<name>A0A9E2L1U0_9SPIR</name>
<evidence type="ECO:0000256" key="4">
    <source>
        <dbReference type="PIRSR" id="PIRSR000390-2"/>
    </source>
</evidence>
<evidence type="ECO:0000256" key="1">
    <source>
        <dbReference type="ARBA" id="ARBA00022898"/>
    </source>
</evidence>
<organism evidence="6 7">
    <name type="scientific">Candidatus Treponema excrementipullorum</name>
    <dbReference type="NCBI Taxonomy" id="2838768"/>
    <lineage>
        <taxon>Bacteria</taxon>
        <taxon>Pseudomonadati</taxon>
        <taxon>Spirochaetota</taxon>
        <taxon>Spirochaetia</taxon>
        <taxon>Spirochaetales</taxon>
        <taxon>Treponemataceae</taxon>
        <taxon>Treponema</taxon>
    </lineage>
</organism>
<dbReference type="SUPFAM" id="SSF53383">
    <property type="entry name" value="PLP-dependent transferases"/>
    <property type="match status" value="1"/>
</dbReference>
<comment type="similarity">
    <text evidence="2 5">Belongs to the DegT/DnrJ/EryC1 family.</text>
</comment>
<evidence type="ECO:0000256" key="5">
    <source>
        <dbReference type="RuleBase" id="RU004508"/>
    </source>
</evidence>
<gene>
    <name evidence="6" type="ORF">IAA16_03680</name>
</gene>
<feature type="modified residue" description="N6-(pyridoxal phosphate)lysine" evidence="4">
    <location>
        <position position="189"/>
    </location>
</feature>
<dbReference type="EMBL" id="JAHLFV010000082">
    <property type="protein sequence ID" value="MBU3849645.1"/>
    <property type="molecule type" value="Genomic_DNA"/>
</dbReference>
<dbReference type="AlphaFoldDB" id="A0A9E2L1U0"/>
<dbReference type="InterPro" id="IPR015421">
    <property type="entry name" value="PyrdxlP-dep_Trfase_major"/>
</dbReference>
<dbReference type="PIRSF" id="PIRSF000390">
    <property type="entry name" value="PLP_StrS"/>
    <property type="match status" value="1"/>
</dbReference>
<proteinExistence type="inferred from homology"/>
<keyword evidence="1 4" id="KW-0663">Pyridoxal phosphate</keyword>